<dbReference type="PROSITE" id="PS51755">
    <property type="entry name" value="OMPR_PHOB"/>
    <property type="match status" value="1"/>
</dbReference>
<dbReference type="GO" id="GO:0006355">
    <property type="term" value="P:regulation of DNA-templated transcription"/>
    <property type="evidence" value="ECO:0007669"/>
    <property type="project" value="InterPro"/>
</dbReference>
<dbReference type="Gene3D" id="1.10.10.10">
    <property type="entry name" value="Winged helix-like DNA-binding domain superfamily/Winged helix DNA-binding domain"/>
    <property type="match status" value="1"/>
</dbReference>
<feature type="DNA-binding region" description="OmpR/PhoB-type" evidence="5">
    <location>
        <begin position="1"/>
        <end position="92"/>
    </location>
</feature>
<keyword evidence="9" id="KW-1185">Reference proteome</keyword>
<dbReference type="SUPFAM" id="SSF48452">
    <property type="entry name" value="TPR-like"/>
    <property type="match status" value="1"/>
</dbReference>
<dbReference type="Proteomes" id="UP001216390">
    <property type="component" value="Chromosome"/>
</dbReference>
<dbReference type="SUPFAM" id="SSF52540">
    <property type="entry name" value="P-loop containing nucleoside triphosphate hydrolases"/>
    <property type="match status" value="1"/>
</dbReference>
<dbReference type="GO" id="GO:0003677">
    <property type="term" value="F:DNA binding"/>
    <property type="evidence" value="ECO:0007669"/>
    <property type="project" value="UniProtKB-UniRule"/>
</dbReference>
<evidence type="ECO:0000256" key="2">
    <source>
        <dbReference type="ARBA" id="ARBA00023015"/>
    </source>
</evidence>
<dbReference type="GO" id="GO:0000160">
    <property type="term" value="P:phosphorelay signal transduction system"/>
    <property type="evidence" value="ECO:0007669"/>
    <property type="project" value="InterPro"/>
</dbReference>
<evidence type="ECO:0000259" key="7">
    <source>
        <dbReference type="PROSITE" id="PS51755"/>
    </source>
</evidence>
<dbReference type="SMART" id="SM01043">
    <property type="entry name" value="BTAD"/>
    <property type="match status" value="1"/>
</dbReference>
<proteinExistence type="inferred from homology"/>
<evidence type="ECO:0000256" key="1">
    <source>
        <dbReference type="ARBA" id="ARBA00005820"/>
    </source>
</evidence>
<evidence type="ECO:0000313" key="9">
    <source>
        <dbReference type="Proteomes" id="UP001216390"/>
    </source>
</evidence>
<accession>A0AAE9YDV6</accession>
<reference evidence="8" key="1">
    <citation type="submission" date="2023-01" db="EMBL/GenBank/DDBJ databases">
        <title>The diversity of Class Acidimicrobiia in South China Sea sediment environments and the proposal of Iamia marina sp. nov., a novel species of the genus Iamia.</title>
        <authorList>
            <person name="He Y."/>
            <person name="Tian X."/>
        </authorList>
    </citation>
    <scope>NUCLEOTIDE SEQUENCE</scope>
    <source>
        <strain evidence="8">DSM 19957</strain>
    </source>
</reference>
<sequence>MSDLEVTVLGPVRARRGGEDLALGGPRQRAVLARLALAGGRSVVAERLVDELWDGDPPRSATNTLQSYVSNLRRALGGPVLARSGGGYRLDVDADALTSVRFERLVDEATRSAAPLGERLALLDEALGLWEGPALADVCDEPWARGDAARLEELRLTAVEARFDLRLEAGEHSVVVGALDAAAQEHPLRERLTAQLVLALHRCGRQPDALRAYERTRAHLAEALGLDPSPELARLAAQVLAHDPDLALPAAPLGRAPTVAERPAATDAPSTSAPQAPRPEIAPRRAPDGHLPLPLAVDERRARTEFVGRSDVLADLRRDWASVVDGSRRMAVVAGEPGMGKTRLAQQLAAEAHRDGAHVLWGRCTAEVLAPYQPVVEALRTAGRALGPDASRALVAAHPVVGLLVPDLAREDEARSPSEPASIERYALLEALLALLGDVSAARPVLLVVDDLQWADAATLSLVEHLLRSSDPGRLLLLATLRRPAGRATPDLDRALAEQRRDGTAEVHALAGLDADEVSTLLDHRGVRLDGEASEGLRRHTAGNPLFLEALAEQGDLAPGRVGALPDTVRDVLDQRLMALGDDALGVLGAAAIIGQRVDLGLLGHITDTSPDALLDVVDAAVDAGLLVEDEEVGSVTFPHALVRQALLSRTTRNREARLHLRIADALDVRPDWGDAPTRAQHLLAAGRLSPPDRTAAAALEAGRRALGARADQEAATWAQRASDLLAAADAPPPELLADVELLRATASRHLGRRADAEAAGARALEVARAHALPLVLAQAAQEAALLEAGVGFGFGSYDEALVARLDEALAALGDHHPAERAQLLAWASLARGGQDAHLVEARALAAEADGLSAELSGRPHVRALALLAQRIAHLGADGLDRRLALGAAMAEVGRGWAEMEVIGLCLDTVDRMEADDIAGSEQVAAQLRTTAAAYARPGFDAYVGVVDACQALVRGDLDLAARRSDEAVRDGVGSLGPSALHAWAGHQYLLSWERGEVTVHLDQVRSISEEFPTMGVWRAALAVCLVAAGDDAGARTAYAPLVAGRHLTLPTTSPGWYTTLSQLAEVAWLLDDVDACAAAAEALEPMADRVSVTGLGAASLGHLRRPFGLALAGAGDLDRGEQELARAAARMGEVGFRPWQARALAGRAAVLARRDGPGDAAEARRVRAEAEAVASEVGTHLDLRPAGATGPSDAVSA</sequence>
<dbReference type="PANTHER" id="PTHR35807">
    <property type="entry name" value="TRANSCRIPTIONAL REGULATOR REDD-RELATED"/>
    <property type="match status" value="1"/>
</dbReference>
<feature type="compositionally biased region" description="Low complexity" evidence="6">
    <location>
        <begin position="258"/>
        <end position="279"/>
    </location>
</feature>
<dbReference type="Gene3D" id="3.40.50.300">
    <property type="entry name" value="P-loop containing nucleotide triphosphate hydrolases"/>
    <property type="match status" value="1"/>
</dbReference>
<dbReference type="SMART" id="SM00862">
    <property type="entry name" value="Trans_reg_C"/>
    <property type="match status" value="1"/>
</dbReference>
<comment type="similarity">
    <text evidence="1">Belongs to the AfsR/DnrI/RedD regulatory family.</text>
</comment>
<dbReference type="EMBL" id="CP116942">
    <property type="protein sequence ID" value="WCO67022.1"/>
    <property type="molecule type" value="Genomic_DNA"/>
</dbReference>
<evidence type="ECO:0000313" key="8">
    <source>
        <dbReference type="EMBL" id="WCO67022.1"/>
    </source>
</evidence>
<evidence type="ECO:0000256" key="6">
    <source>
        <dbReference type="SAM" id="MobiDB-lite"/>
    </source>
</evidence>
<dbReference type="InterPro" id="IPR041664">
    <property type="entry name" value="AAA_16"/>
</dbReference>
<dbReference type="InterPro" id="IPR016032">
    <property type="entry name" value="Sig_transdc_resp-reg_C-effctor"/>
</dbReference>
<dbReference type="Gene3D" id="1.25.40.10">
    <property type="entry name" value="Tetratricopeptide repeat domain"/>
    <property type="match status" value="1"/>
</dbReference>
<protein>
    <submittedName>
        <fullName evidence="8">BTAD domain-containing putative transcriptional regulator</fullName>
    </submittedName>
</protein>
<dbReference type="KEGG" id="ima:PO878_21250"/>
<dbReference type="RefSeq" id="WP_272736544.1">
    <property type="nucleotide sequence ID" value="NZ_CP116942.1"/>
</dbReference>
<dbReference type="CDD" id="cd15831">
    <property type="entry name" value="BTAD"/>
    <property type="match status" value="1"/>
</dbReference>
<dbReference type="PANTHER" id="PTHR35807:SF1">
    <property type="entry name" value="TRANSCRIPTIONAL REGULATOR REDD"/>
    <property type="match status" value="1"/>
</dbReference>
<dbReference type="Pfam" id="PF13191">
    <property type="entry name" value="AAA_16"/>
    <property type="match status" value="1"/>
</dbReference>
<dbReference type="InterPro" id="IPR036388">
    <property type="entry name" value="WH-like_DNA-bd_sf"/>
</dbReference>
<keyword evidence="4" id="KW-0804">Transcription</keyword>
<name>A0AAE9YDV6_9ACTN</name>
<dbReference type="InterPro" id="IPR005158">
    <property type="entry name" value="BTAD"/>
</dbReference>
<evidence type="ECO:0000256" key="3">
    <source>
        <dbReference type="ARBA" id="ARBA00023125"/>
    </source>
</evidence>
<dbReference type="InterPro" id="IPR001867">
    <property type="entry name" value="OmpR/PhoB-type_DNA-bd"/>
</dbReference>
<dbReference type="Pfam" id="PF03704">
    <property type="entry name" value="BTAD"/>
    <property type="match status" value="1"/>
</dbReference>
<evidence type="ECO:0000256" key="4">
    <source>
        <dbReference type="ARBA" id="ARBA00023163"/>
    </source>
</evidence>
<dbReference type="Pfam" id="PF00486">
    <property type="entry name" value="Trans_reg_C"/>
    <property type="match status" value="1"/>
</dbReference>
<dbReference type="InterPro" id="IPR011990">
    <property type="entry name" value="TPR-like_helical_dom_sf"/>
</dbReference>
<dbReference type="InterPro" id="IPR027417">
    <property type="entry name" value="P-loop_NTPase"/>
</dbReference>
<keyword evidence="2" id="KW-0805">Transcription regulation</keyword>
<feature type="region of interest" description="Disordered" evidence="6">
    <location>
        <begin position="258"/>
        <end position="292"/>
    </location>
</feature>
<dbReference type="SUPFAM" id="SSF46894">
    <property type="entry name" value="C-terminal effector domain of the bipartite response regulators"/>
    <property type="match status" value="1"/>
</dbReference>
<feature type="region of interest" description="Disordered" evidence="6">
    <location>
        <begin position="1178"/>
        <end position="1198"/>
    </location>
</feature>
<feature type="domain" description="OmpR/PhoB-type" evidence="7">
    <location>
        <begin position="1"/>
        <end position="92"/>
    </location>
</feature>
<dbReference type="AlphaFoldDB" id="A0AAE9YDV6"/>
<evidence type="ECO:0000256" key="5">
    <source>
        <dbReference type="PROSITE-ProRule" id="PRU01091"/>
    </source>
</evidence>
<organism evidence="8 9">
    <name type="scientific">Iamia majanohamensis</name>
    <dbReference type="NCBI Taxonomy" id="467976"/>
    <lineage>
        <taxon>Bacteria</taxon>
        <taxon>Bacillati</taxon>
        <taxon>Actinomycetota</taxon>
        <taxon>Acidimicrobiia</taxon>
        <taxon>Acidimicrobiales</taxon>
        <taxon>Iamiaceae</taxon>
        <taxon>Iamia</taxon>
    </lineage>
</organism>
<gene>
    <name evidence="8" type="ORF">PO878_21250</name>
</gene>
<keyword evidence="3 5" id="KW-0238">DNA-binding</keyword>
<dbReference type="InterPro" id="IPR051677">
    <property type="entry name" value="AfsR-DnrI-RedD_regulator"/>
</dbReference>